<reference evidence="2" key="1">
    <citation type="journal article" date="2019" name="Int. J. Syst. Evol. Microbiol.">
        <title>The Global Catalogue of Microorganisms (GCM) 10K type strain sequencing project: providing services to taxonomists for standard genome sequencing and annotation.</title>
        <authorList>
            <consortium name="The Broad Institute Genomics Platform"/>
            <consortium name="The Broad Institute Genome Sequencing Center for Infectious Disease"/>
            <person name="Wu L."/>
            <person name="Ma J."/>
        </authorList>
    </citation>
    <scope>NUCLEOTIDE SEQUENCE [LARGE SCALE GENOMIC DNA]</scope>
    <source>
        <strain evidence="2">CGMCC 4.7152</strain>
    </source>
</reference>
<keyword evidence="2" id="KW-1185">Reference proteome</keyword>
<dbReference type="EMBL" id="JBHSIU010000010">
    <property type="protein sequence ID" value="MFC4997817.1"/>
    <property type="molecule type" value="Genomic_DNA"/>
</dbReference>
<dbReference type="Gene3D" id="1.25.40.10">
    <property type="entry name" value="Tetratricopeptide repeat domain"/>
    <property type="match status" value="1"/>
</dbReference>
<comment type="caution">
    <text evidence="1">The sequence shown here is derived from an EMBL/GenBank/DDBJ whole genome shotgun (WGS) entry which is preliminary data.</text>
</comment>
<organism evidence="1 2">
    <name type="scientific">Dactylosporangium cerinum</name>
    <dbReference type="NCBI Taxonomy" id="1434730"/>
    <lineage>
        <taxon>Bacteria</taxon>
        <taxon>Bacillati</taxon>
        <taxon>Actinomycetota</taxon>
        <taxon>Actinomycetes</taxon>
        <taxon>Micromonosporales</taxon>
        <taxon>Micromonosporaceae</taxon>
        <taxon>Dactylosporangium</taxon>
    </lineage>
</organism>
<evidence type="ECO:0000313" key="1">
    <source>
        <dbReference type="EMBL" id="MFC4997817.1"/>
    </source>
</evidence>
<accession>A0ABV9VP99</accession>
<dbReference type="InterPro" id="IPR011990">
    <property type="entry name" value="TPR-like_helical_dom_sf"/>
</dbReference>
<dbReference type="SUPFAM" id="SSF48452">
    <property type="entry name" value="TPR-like"/>
    <property type="match status" value="1"/>
</dbReference>
<sequence>MLLLDQLRPLRTSDAEHSPDLAVLRRVAKAGDWPGVVAHFDGLPPRADHAVAVRVVADVDGAERFLQRAVDTDRDSSLARTLLGVRCVVLGWKARTSAYAANVSPAQWRVFHDHIHRAERLLTDAVAIEPGNAAAWTERIVTARAMGFAPEEARRRYDRAAEHCDVPYTAQAHLIQNLCPKWGGSIKSVQDFARECLKAGKPGTLAGAVVANAHIERAFTDDRLFRIRDYLSRRQVRDEIAAAAARTVLHGDFEQEHGWVRAHSAFAFALYEGGDLPRSAQHFARLGNLMAPYGWEQMSNNWRSDFRHAGRTAGVR</sequence>
<proteinExistence type="predicted"/>
<evidence type="ECO:0008006" key="3">
    <source>
        <dbReference type="Google" id="ProtNLM"/>
    </source>
</evidence>
<gene>
    <name evidence="1" type="ORF">ACFPIJ_08250</name>
</gene>
<dbReference type="RefSeq" id="WP_380114064.1">
    <property type="nucleotide sequence ID" value="NZ_JBHSIU010000010.1"/>
</dbReference>
<name>A0ABV9VP99_9ACTN</name>
<evidence type="ECO:0000313" key="2">
    <source>
        <dbReference type="Proteomes" id="UP001595912"/>
    </source>
</evidence>
<protein>
    <recommendedName>
        <fullName evidence="3">DUF4034 domain-containing protein</fullName>
    </recommendedName>
</protein>
<dbReference type="Proteomes" id="UP001595912">
    <property type="component" value="Unassembled WGS sequence"/>
</dbReference>